<feature type="transmembrane region" description="Helical" evidence="10">
    <location>
        <begin position="336"/>
        <end position="358"/>
    </location>
</feature>
<dbReference type="InterPro" id="IPR011527">
    <property type="entry name" value="ABC1_TM_dom"/>
</dbReference>
<evidence type="ECO:0000256" key="2">
    <source>
        <dbReference type="ARBA" id="ARBA00022448"/>
    </source>
</evidence>
<dbReference type="GO" id="GO:0016887">
    <property type="term" value="F:ATP hydrolysis activity"/>
    <property type="evidence" value="ECO:0007669"/>
    <property type="project" value="InterPro"/>
</dbReference>
<evidence type="ECO:0000259" key="11">
    <source>
        <dbReference type="PROSITE" id="PS50893"/>
    </source>
</evidence>
<protein>
    <submittedName>
        <fullName evidence="13">ABC transporter</fullName>
    </submittedName>
</protein>
<dbReference type="Pfam" id="PF00664">
    <property type="entry name" value="ABC_membrane"/>
    <property type="match status" value="1"/>
</dbReference>
<evidence type="ECO:0000256" key="8">
    <source>
        <dbReference type="ARBA" id="ARBA00023136"/>
    </source>
</evidence>
<evidence type="ECO:0000256" key="1">
    <source>
        <dbReference type="ARBA" id="ARBA00004651"/>
    </source>
</evidence>
<dbReference type="InterPro" id="IPR017871">
    <property type="entry name" value="ABC_transporter-like_CS"/>
</dbReference>
<keyword evidence="8 10" id="KW-0472">Membrane</keyword>
<evidence type="ECO:0000256" key="7">
    <source>
        <dbReference type="ARBA" id="ARBA00022989"/>
    </source>
</evidence>
<sequence>MRVFRFLKGHGLAVALCITLLVVQANLELALPGYMSDIIDVGVQQGGIEGPVPRTISERDLANLEMFMPEPHAALVESVYGEPDADGIRTYTGTEAQAADDGEVGEAMALPECVALSLGQGIDPSKMEGAASFSDMGSSPQAAKLAATPQGRERLAAVQRVLAASDGRLTLDVVRALYDAGLVDRAQLVDAADAMSDAMDAMAGSMTSQRAVDYVRSVYGSQGVDLDWVRSDYLARTALVMFGLCAATLATTVAVGLIASRTAASVARDLRHRLFSKVMDLAPYDVDRFSPSSLITRCTNDVQQVQMVVVMMLRMILLAPIMGIVAFIQVCATRSGLEWIIAVALLVLLAVVGVLMGLTMPRFRRMQSLVDRLNLVSRNMLDGLMPVRAFGREAYELERFDEANTELKETQLFTNRSMSLLMPAIMLLMNLMALSIVWFGGFAVDDGTMQVGTMMAFISYSVQIVMAFMILAMVAVMLPRAEVSAVRIDEVLDCEPLVADPADPVPVPDGAPVGELVFDDVTFRYPDAADPVVASVSFRTQPGRTTAIIGSTGSGKTTLVKLVPRFFDATEGTVSLDGVDVRDMALDDLRGRIGYVPQQGLLFSGTIRSNLLFGAPDATDEDLRWALEVSQSAEFVDQLPEGIDTPVAQGGTSVSGGQRQRLSIARALARRPEVLVFDDSFSALDYATDARLRDALASQVRGAAVVVVAQRVATIMHADEILVLDRGTLVGRGTHEELLAACPTYLEIARSQLSDEELDLTEARANGLVDDDAPTHDDPEEVADNGR</sequence>
<feature type="compositionally biased region" description="Acidic residues" evidence="9">
    <location>
        <begin position="778"/>
        <end position="787"/>
    </location>
</feature>
<keyword evidence="7 10" id="KW-1133">Transmembrane helix</keyword>
<feature type="region of interest" description="Disordered" evidence="9">
    <location>
        <begin position="761"/>
        <end position="787"/>
    </location>
</feature>
<dbReference type="InterPro" id="IPR027417">
    <property type="entry name" value="P-loop_NTPase"/>
</dbReference>
<dbReference type="PANTHER" id="PTHR24221">
    <property type="entry name" value="ATP-BINDING CASSETTE SUB-FAMILY B"/>
    <property type="match status" value="1"/>
</dbReference>
<dbReference type="GO" id="GO:0005886">
    <property type="term" value="C:plasma membrane"/>
    <property type="evidence" value="ECO:0007669"/>
    <property type="project" value="UniProtKB-SubCell"/>
</dbReference>
<dbReference type="GO" id="GO:0005524">
    <property type="term" value="F:ATP binding"/>
    <property type="evidence" value="ECO:0007669"/>
    <property type="project" value="UniProtKB-KW"/>
</dbReference>
<dbReference type="SUPFAM" id="SSF52540">
    <property type="entry name" value="P-loop containing nucleoside triphosphate hydrolases"/>
    <property type="match status" value="1"/>
</dbReference>
<evidence type="ECO:0000256" key="5">
    <source>
        <dbReference type="ARBA" id="ARBA00022741"/>
    </source>
</evidence>
<dbReference type="GO" id="GO:0140359">
    <property type="term" value="F:ABC-type transporter activity"/>
    <property type="evidence" value="ECO:0007669"/>
    <property type="project" value="InterPro"/>
</dbReference>
<keyword evidence="14" id="KW-1185">Reference proteome</keyword>
<dbReference type="PROSITE" id="PS00211">
    <property type="entry name" value="ABC_TRANSPORTER_1"/>
    <property type="match status" value="1"/>
</dbReference>
<dbReference type="Proteomes" id="UP001055025">
    <property type="component" value="Unassembled WGS sequence"/>
</dbReference>
<dbReference type="PROSITE" id="PS50893">
    <property type="entry name" value="ABC_TRANSPORTER_2"/>
    <property type="match status" value="1"/>
</dbReference>
<dbReference type="CDD" id="cd18548">
    <property type="entry name" value="ABC_6TM_Tm287_like"/>
    <property type="match status" value="1"/>
</dbReference>
<proteinExistence type="predicted"/>
<dbReference type="FunFam" id="3.40.50.300:FF:000854">
    <property type="entry name" value="Multidrug ABC transporter ATP-binding protein"/>
    <property type="match status" value="1"/>
</dbReference>
<dbReference type="EMBL" id="BQKC01000001">
    <property type="protein sequence ID" value="GJM55240.1"/>
    <property type="molecule type" value="Genomic_DNA"/>
</dbReference>
<comment type="caution">
    <text evidence="13">The sequence shown here is derived from an EMBL/GenBank/DDBJ whole genome shotgun (WGS) entry which is preliminary data.</text>
</comment>
<accession>A0AAV5B368</accession>
<keyword evidence="6" id="KW-0067">ATP-binding</keyword>
<evidence type="ECO:0000313" key="14">
    <source>
        <dbReference type="Proteomes" id="UP001055025"/>
    </source>
</evidence>
<dbReference type="SUPFAM" id="SSF90123">
    <property type="entry name" value="ABC transporter transmembrane region"/>
    <property type="match status" value="1"/>
</dbReference>
<dbReference type="InterPro" id="IPR003439">
    <property type="entry name" value="ABC_transporter-like_ATP-bd"/>
</dbReference>
<name>A0AAV5B368_9ACTN</name>
<keyword evidence="3" id="KW-1003">Cell membrane</keyword>
<dbReference type="InterPro" id="IPR003593">
    <property type="entry name" value="AAA+_ATPase"/>
</dbReference>
<dbReference type="Pfam" id="PF00005">
    <property type="entry name" value="ABC_tran"/>
    <property type="match status" value="1"/>
</dbReference>
<feature type="domain" description="ABC transmembrane type-1" evidence="12">
    <location>
        <begin position="201"/>
        <end position="480"/>
    </location>
</feature>
<dbReference type="PANTHER" id="PTHR24221:SF276">
    <property type="entry name" value="ABC TRANSPORTER, ATP-BINDING_PERMEASE PROTEIN"/>
    <property type="match status" value="1"/>
</dbReference>
<organism evidence="13 14">
    <name type="scientific">Granulimonas faecalis</name>
    <dbReference type="NCBI Taxonomy" id="2894155"/>
    <lineage>
        <taxon>Bacteria</taxon>
        <taxon>Bacillati</taxon>
        <taxon>Actinomycetota</taxon>
        <taxon>Coriobacteriia</taxon>
        <taxon>Coriobacteriales</taxon>
        <taxon>Kribbibacteriaceae</taxon>
        <taxon>Granulimonas</taxon>
    </lineage>
</organism>
<evidence type="ECO:0000256" key="3">
    <source>
        <dbReference type="ARBA" id="ARBA00022475"/>
    </source>
</evidence>
<evidence type="ECO:0000259" key="12">
    <source>
        <dbReference type="PROSITE" id="PS50929"/>
    </source>
</evidence>
<evidence type="ECO:0000256" key="4">
    <source>
        <dbReference type="ARBA" id="ARBA00022692"/>
    </source>
</evidence>
<feature type="transmembrane region" description="Helical" evidence="10">
    <location>
        <begin position="307"/>
        <end position="330"/>
    </location>
</feature>
<dbReference type="AlphaFoldDB" id="A0AAV5B368"/>
<evidence type="ECO:0000313" key="13">
    <source>
        <dbReference type="EMBL" id="GJM55240.1"/>
    </source>
</evidence>
<keyword evidence="4 10" id="KW-0812">Transmembrane</keyword>
<comment type="subcellular location">
    <subcellularLocation>
        <location evidence="1">Cell membrane</location>
        <topology evidence="1">Multi-pass membrane protein</topology>
    </subcellularLocation>
</comment>
<dbReference type="Gene3D" id="1.20.1560.10">
    <property type="entry name" value="ABC transporter type 1, transmembrane domain"/>
    <property type="match status" value="1"/>
</dbReference>
<gene>
    <name evidence="13" type="ORF">ATOP_08950</name>
</gene>
<feature type="transmembrane region" description="Helical" evidence="10">
    <location>
        <begin position="456"/>
        <end position="478"/>
    </location>
</feature>
<feature type="transmembrane region" description="Helical" evidence="10">
    <location>
        <begin position="420"/>
        <end position="444"/>
    </location>
</feature>
<dbReference type="InterPro" id="IPR036640">
    <property type="entry name" value="ABC1_TM_sf"/>
</dbReference>
<keyword evidence="5" id="KW-0547">Nucleotide-binding</keyword>
<dbReference type="RefSeq" id="WP_265590745.1">
    <property type="nucleotide sequence ID" value="NZ_BQKC01000001.1"/>
</dbReference>
<evidence type="ECO:0000256" key="6">
    <source>
        <dbReference type="ARBA" id="ARBA00022840"/>
    </source>
</evidence>
<evidence type="ECO:0000256" key="9">
    <source>
        <dbReference type="SAM" id="MobiDB-lite"/>
    </source>
</evidence>
<reference evidence="13" key="1">
    <citation type="journal article" date="2022" name="Int. J. Syst. Evol. Microbiol.">
        <title>Granulimonas faecalis gen. nov., sp. nov., and Leptogranulimonas caecicola gen. nov., sp. nov., novel lactate-producing Atopobiaceae bacteria isolated from mouse intestines, and an emended description of the family Atopobiaceae.</title>
        <authorList>
            <person name="Morinaga K."/>
            <person name="Kusada H."/>
            <person name="Sakamoto S."/>
            <person name="Murakami T."/>
            <person name="Toyoda A."/>
            <person name="Mori H."/>
            <person name="Meng X.Y."/>
            <person name="Takashino M."/>
            <person name="Murotomi K."/>
            <person name="Tamaki H."/>
        </authorList>
    </citation>
    <scope>NUCLEOTIDE SEQUENCE</scope>
    <source>
        <strain evidence="13">OPF53</strain>
    </source>
</reference>
<dbReference type="Gene3D" id="3.40.50.300">
    <property type="entry name" value="P-loop containing nucleotide triphosphate hydrolases"/>
    <property type="match status" value="1"/>
</dbReference>
<dbReference type="PROSITE" id="PS50929">
    <property type="entry name" value="ABC_TM1F"/>
    <property type="match status" value="1"/>
</dbReference>
<feature type="domain" description="ABC transporter" evidence="11">
    <location>
        <begin position="516"/>
        <end position="751"/>
    </location>
</feature>
<keyword evidence="2" id="KW-0813">Transport</keyword>
<dbReference type="InterPro" id="IPR039421">
    <property type="entry name" value="Type_1_exporter"/>
</dbReference>
<dbReference type="SMART" id="SM00382">
    <property type="entry name" value="AAA"/>
    <property type="match status" value="1"/>
</dbReference>
<feature type="transmembrane region" description="Helical" evidence="10">
    <location>
        <begin position="239"/>
        <end position="259"/>
    </location>
</feature>
<evidence type="ECO:0000256" key="10">
    <source>
        <dbReference type="SAM" id="Phobius"/>
    </source>
</evidence>